<dbReference type="InterPro" id="IPR029063">
    <property type="entry name" value="SAM-dependent_MTases_sf"/>
</dbReference>
<dbReference type="AlphaFoldDB" id="A0A8J8NM21"/>
<name>A0A8J8NM21_HALGN</name>
<dbReference type="EC" id="2.1.1.220" evidence="2 8"/>
<feature type="binding site" evidence="9">
    <location>
        <position position="202"/>
    </location>
    <ligand>
        <name>S-adenosyl-L-methionine</name>
        <dbReference type="ChEBI" id="CHEBI:59789"/>
    </ligand>
</feature>
<gene>
    <name evidence="12" type="ORF">FGO68_gene7669</name>
</gene>
<evidence type="ECO:0000256" key="10">
    <source>
        <dbReference type="SAM" id="MobiDB-lite"/>
    </source>
</evidence>
<keyword evidence="13" id="KW-1185">Reference proteome</keyword>
<feature type="region of interest" description="Disordered" evidence="10">
    <location>
        <begin position="283"/>
        <end position="304"/>
    </location>
</feature>
<dbReference type="GO" id="GO:0160107">
    <property type="term" value="F:tRNA (adenine(58)-N1)-methyltransferase activity"/>
    <property type="evidence" value="ECO:0007669"/>
    <property type="project" value="UniProtKB-EC"/>
</dbReference>
<dbReference type="GO" id="GO:0030488">
    <property type="term" value="P:tRNA methylation"/>
    <property type="evidence" value="ECO:0007669"/>
    <property type="project" value="InterPro"/>
</dbReference>
<dbReference type="Proteomes" id="UP000785679">
    <property type="component" value="Unassembled WGS sequence"/>
</dbReference>
<evidence type="ECO:0000256" key="7">
    <source>
        <dbReference type="ARBA" id="ARBA00023242"/>
    </source>
</evidence>
<dbReference type="CDD" id="cd02440">
    <property type="entry name" value="AdoMet_MTases"/>
    <property type="match status" value="1"/>
</dbReference>
<dbReference type="PIRSF" id="PIRSF017269">
    <property type="entry name" value="GCD14"/>
    <property type="match status" value="1"/>
</dbReference>
<comment type="subcellular location">
    <subcellularLocation>
        <location evidence="1">Nucleus</location>
    </subcellularLocation>
</comment>
<feature type="domain" description="tRNA (adenine(58)-N(1))-methyltransferase catalytic subunit TRM61 C-terminal" evidence="11">
    <location>
        <begin position="73"/>
        <end position="324"/>
    </location>
</feature>
<evidence type="ECO:0000259" key="11">
    <source>
        <dbReference type="Pfam" id="PF08704"/>
    </source>
</evidence>
<dbReference type="InterPro" id="IPR049470">
    <property type="entry name" value="TRM61_C"/>
</dbReference>
<dbReference type="Pfam" id="PF08704">
    <property type="entry name" value="GCD14"/>
    <property type="match status" value="1"/>
</dbReference>
<evidence type="ECO:0000256" key="2">
    <source>
        <dbReference type="ARBA" id="ARBA00012796"/>
    </source>
</evidence>
<sequence>MEATTQSSIYTYKRDNLIKEGDLVFVYESADSIKQITMKRGAIYNNKFGQFPHNDIIDQAEFGQKVYSKQMKGWVYMLRPTSHAYTNSLAQRTQILYTPDISQVLFRLELKPGMRVVESGTGSGSLSTSIIRQILPQGHLFTYEFNAVRAEKAREDFEGKLGFKGLVTVTHRDVLSNGFLLKDEESDTILVSENSIDAVFLDLPRPQDAVEHAYKVLRKQGRLCNFSPCIEQVQKAVEQMAQVGFYEIRTFETLSRDYITSHLTFESINKKPEDDADSVVKETGAGAGAGAGGRRQQKQREKGMVAELPRADIRGHTGYLTFAIKF</sequence>
<dbReference type="Gene3D" id="3.10.330.20">
    <property type="match status" value="1"/>
</dbReference>
<dbReference type="PROSITE" id="PS51620">
    <property type="entry name" value="SAM_TRM61"/>
    <property type="match status" value="1"/>
</dbReference>
<feature type="binding site" evidence="9">
    <location>
        <begin position="123"/>
        <end position="126"/>
    </location>
    <ligand>
        <name>S-adenosyl-L-methionine</name>
        <dbReference type="ChEBI" id="CHEBI:59789"/>
    </ligand>
</feature>
<feature type="binding site" evidence="9">
    <location>
        <position position="173"/>
    </location>
    <ligand>
        <name>S-adenosyl-L-methionine</name>
        <dbReference type="ChEBI" id="CHEBI:59789"/>
    </ligand>
</feature>
<evidence type="ECO:0000256" key="8">
    <source>
        <dbReference type="PIRNR" id="PIRNR017269"/>
    </source>
</evidence>
<evidence type="ECO:0000256" key="1">
    <source>
        <dbReference type="ARBA" id="ARBA00004123"/>
    </source>
</evidence>
<evidence type="ECO:0000256" key="3">
    <source>
        <dbReference type="ARBA" id="ARBA00022603"/>
    </source>
</evidence>
<keyword evidence="7" id="KW-0539">Nucleus</keyword>
<dbReference type="GO" id="GO:0031515">
    <property type="term" value="C:tRNA (m1A) methyltransferase complex"/>
    <property type="evidence" value="ECO:0007669"/>
    <property type="project" value="UniProtKB-UniRule"/>
</dbReference>
<dbReference type="PANTHER" id="PTHR12133:SF2">
    <property type="entry name" value="TRNA (ADENINE(58)-N(1))-METHYLTRANSFERASE CATALYTIC SUBUNIT TRMT61A"/>
    <property type="match status" value="1"/>
</dbReference>
<evidence type="ECO:0000313" key="12">
    <source>
        <dbReference type="EMBL" id="TNV77025.1"/>
    </source>
</evidence>
<comment type="caution">
    <text evidence="12">The sequence shown here is derived from an EMBL/GenBank/DDBJ whole genome shotgun (WGS) entry which is preliminary data.</text>
</comment>
<protein>
    <recommendedName>
        <fullName evidence="2 8">tRNA (adenine(58)-N(1))-methyltransferase</fullName>
        <ecNumber evidence="2 8">2.1.1.220</ecNumber>
    </recommendedName>
</protein>
<keyword evidence="5 8" id="KW-0949">S-adenosyl-L-methionine</keyword>
<evidence type="ECO:0000256" key="5">
    <source>
        <dbReference type="ARBA" id="ARBA00022691"/>
    </source>
</evidence>
<feature type="binding site" evidence="9">
    <location>
        <position position="144"/>
    </location>
    <ligand>
        <name>S-adenosyl-L-methionine</name>
        <dbReference type="ChEBI" id="CHEBI:59789"/>
    </ligand>
</feature>
<reference evidence="12" key="1">
    <citation type="submission" date="2019-06" db="EMBL/GenBank/DDBJ databases">
        <authorList>
            <person name="Zheng W."/>
        </authorList>
    </citation>
    <scope>NUCLEOTIDE SEQUENCE</scope>
    <source>
        <strain evidence="12">QDHG01</strain>
    </source>
</reference>
<keyword evidence="3 8" id="KW-0489">Methyltransferase</keyword>
<accession>A0A8J8NM21</accession>
<proteinExistence type="inferred from homology"/>
<dbReference type="Gene3D" id="3.40.50.150">
    <property type="entry name" value="Vaccinia Virus protein VP39"/>
    <property type="match status" value="1"/>
</dbReference>
<dbReference type="EMBL" id="RRYP01012568">
    <property type="protein sequence ID" value="TNV77025.1"/>
    <property type="molecule type" value="Genomic_DNA"/>
</dbReference>
<evidence type="ECO:0000256" key="9">
    <source>
        <dbReference type="PIRSR" id="PIRSR017269-1"/>
    </source>
</evidence>
<dbReference type="SUPFAM" id="SSF53335">
    <property type="entry name" value="S-adenosyl-L-methionine-dependent methyltransferases"/>
    <property type="match status" value="1"/>
</dbReference>
<comment type="catalytic activity">
    <reaction evidence="8">
        <text>adenosine(58) in tRNA + S-adenosyl-L-methionine = N(1)-methyladenosine(58) in tRNA + S-adenosyl-L-homocysteine + H(+)</text>
        <dbReference type="Rhea" id="RHEA:43152"/>
        <dbReference type="Rhea" id="RHEA-COMP:10365"/>
        <dbReference type="Rhea" id="RHEA-COMP:10366"/>
        <dbReference type="ChEBI" id="CHEBI:15378"/>
        <dbReference type="ChEBI" id="CHEBI:57856"/>
        <dbReference type="ChEBI" id="CHEBI:59789"/>
        <dbReference type="ChEBI" id="CHEBI:74411"/>
        <dbReference type="ChEBI" id="CHEBI:74491"/>
        <dbReference type="EC" id="2.1.1.220"/>
    </reaction>
</comment>
<evidence type="ECO:0000256" key="6">
    <source>
        <dbReference type="ARBA" id="ARBA00022694"/>
    </source>
</evidence>
<keyword evidence="6 8" id="KW-0819">tRNA processing</keyword>
<dbReference type="PANTHER" id="PTHR12133">
    <property type="entry name" value="TRNA (ADENINE(58)-N(1))-METHYLTRANSFERASE"/>
    <property type="match status" value="1"/>
</dbReference>
<dbReference type="OrthoDB" id="1925287at2759"/>
<evidence type="ECO:0000313" key="13">
    <source>
        <dbReference type="Proteomes" id="UP000785679"/>
    </source>
</evidence>
<organism evidence="12 13">
    <name type="scientific">Halteria grandinella</name>
    <dbReference type="NCBI Taxonomy" id="5974"/>
    <lineage>
        <taxon>Eukaryota</taxon>
        <taxon>Sar</taxon>
        <taxon>Alveolata</taxon>
        <taxon>Ciliophora</taxon>
        <taxon>Intramacronucleata</taxon>
        <taxon>Spirotrichea</taxon>
        <taxon>Stichotrichia</taxon>
        <taxon>Sporadotrichida</taxon>
        <taxon>Halteriidae</taxon>
        <taxon>Halteria</taxon>
    </lineage>
</organism>
<keyword evidence="4 8" id="KW-0808">Transferase</keyword>
<dbReference type="InterPro" id="IPR014816">
    <property type="entry name" value="tRNA_MeTrfase_Gcd14"/>
</dbReference>
<comment type="similarity">
    <text evidence="8">Belongs to the class I-like SAM-binding methyltransferase superfamily. TRM61 family.</text>
</comment>
<dbReference type="GO" id="GO:0005634">
    <property type="term" value="C:nucleus"/>
    <property type="evidence" value="ECO:0007669"/>
    <property type="project" value="UniProtKB-SubCell"/>
</dbReference>
<evidence type="ECO:0000256" key="4">
    <source>
        <dbReference type="ARBA" id="ARBA00022679"/>
    </source>
</evidence>